<comment type="caution">
    <text evidence="1">The sequence shown here is derived from an EMBL/GenBank/DDBJ whole genome shotgun (WGS) entry which is preliminary data.</text>
</comment>
<gene>
    <name evidence="1" type="ORF">GCM10010201_32340</name>
</gene>
<evidence type="ECO:0000313" key="1">
    <source>
        <dbReference type="EMBL" id="GAA2530411.1"/>
    </source>
</evidence>
<organism evidence="1 2">
    <name type="scientific">Pilimelia columellifera subsp. columellifera</name>
    <dbReference type="NCBI Taxonomy" id="706583"/>
    <lineage>
        <taxon>Bacteria</taxon>
        <taxon>Bacillati</taxon>
        <taxon>Actinomycetota</taxon>
        <taxon>Actinomycetes</taxon>
        <taxon>Micromonosporales</taxon>
        <taxon>Micromonosporaceae</taxon>
        <taxon>Pilimelia</taxon>
    </lineage>
</organism>
<accession>A0ABN3NQ18</accession>
<proteinExistence type="predicted"/>
<reference evidence="1 2" key="1">
    <citation type="journal article" date="2019" name="Int. J. Syst. Evol. Microbiol.">
        <title>The Global Catalogue of Microorganisms (GCM) 10K type strain sequencing project: providing services to taxonomists for standard genome sequencing and annotation.</title>
        <authorList>
            <consortium name="The Broad Institute Genomics Platform"/>
            <consortium name="The Broad Institute Genome Sequencing Center for Infectious Disease"/>
            <person name="Wu L."/>
            <person name="Ma J."/>
        </authorList>
    </citation>
    <scope>NUCLEOTIDE SEQUENCE [LARGE SCALE GENOMIC DNA]</scope>
    <source>
        <strain evidence="1 2">JCM 3367</strain>
    </source>
</reference>
<evidence type="ECO:0000313" key="2">
    <source>
        <dbReference type="Proteomes" id="UP001499978"/>
    </source>
</evidence>
<sequence>MLSNVAEIDQARCSIALGLIIVAGLCVGRRGAAVALHEAVVVLPADPFGGDVLDFGEGA</sequence>
<dbReference type="EMBL" id="BAAARY010000020">
    <property type="protein sequence ID" value="GAA2530411.1"/>
    <property type="molecule type" value="Genomic_DNA"/>
</dbReference>
<name>A0ABN3NQ18_9ACTN</name>
<dbReference type="Proteomes" id="UP001499978">
    <property type="component" value="Unassembled WGS sequence"/>
</dbReference>
<protein>
    <submittedName>
        <fullName evidence="1">Uncharacterized protein</fullName>
    </submittedName>
</protein>
<keyword evidence="2" id="KW-1185">Reference proteome</keyword>